<dbReference type="Proteomes" id="UP001242010">
    <property type="component" value="Chromosome"/>
</dbReference>
<accession>A0ABM8DQ46</accession>
<evidence type="ECO:0008006" key="4">
    <source>
        <dbReference type="Google" id="ProtNLM"/>
    </source>
</evidence>
<gene>
    <name evidence="2" type="ORF">GETHOR_11970</name>
</gene>
<sequence length="252" mass="28070">MKGNDLRLGLGVGAYRFFDTTEGGAGPAFQNHHGIKPLLSLSAQYPLPGGAVEAFIRVNRTFGSGLPQTQAFLVGISLPFTPRDPGMRRDAPAPRNPRGVPSDPDHELTIFLGRTILNSFESEATELLGATAIEYRRRLEGHFDVSIGYFDEGGLDSVRRDGIAPQIWFSQRSADGRWMIGFGAGPYFSRDFPAEDRRNAGSSVTIRTSTRYSMVIGRHIRGHWAGRLQWNRTLTRYHRDTDVLMVGLAYQW</sequence>
<proteinExistence type="predicted"/>
<name>A0ABM8DQ46_9BACT</name>
<evidence type="ECO:0000313" key="3">
    <source>
        <dbReference type="Proteomes" id="UP001242010"/>
    </source>
</evidence>
<keyword evidence="3" id="KW-1185">Reference proteome</keyword>
<feature type="region of interest" description="Disordered" evidence="1">
    <location>
        <begin position="83"/>
        <end position="104"/>
    </location>
</feature>
<protein>
    <recommendedName>
        <fullName evidence="4">DUF2219 family protein</fullName>
    </recommendedName>
</protein>
<reference evidence="3" key="1">
    <citation type="journal article" date="2023" name="Int. J. Syst. Evol. Microbiol.">
        <title>Mesoterricola silvestris gen. nov., sp. nov., Mesoterricola sediminis sp. nov., Geothrix oryzae sp. nov., Geothrix edaphica sp. nov., Geothrix rubra sp. nov., and Geothrix limicola sp. nov., six novel members of Acidobacteriota isolated from soils.</title>
        <authorList>
            <person name="Itoh H."/>
            <person name="Sugisawa Y."/>
            <person name="Mise K."/>
            <person name="Xu Z."/>
            <person name="Kuniyasu M."/>
            <person name="Ushijima N."/>
            <person name="Kawano K."/>
            <person name="Kobayashi E."/>
            <person name="Shiratori Y."/>
            <person name="Masuda Y."/>
            <person name="Senoo K."/>
        </authorList>
    </citation>
    <scope>NUCLEOTIDE SEQUENCE [LARGE SCALE GENOMIC DNA]</scope>
    <source>
        <strain evidence="3">Red222</strain>
    </source>
</reference>
<evidence type="ECO:0000313" key="2">
    <source>
        <dbReference type="EMBL" id="BDU69096.1"/>
    </source>
</evidence>
<evidence type="ECO:0000256" key="1">
    <source>
        <dbReference type="SAM" id="MobiDB-lite"/>
    </source>
</evidence>
<dbReference type="EMBL" id="AP027079">
    <property type="protein sequence ID" value="BDU69096.1"/>
    <property type="molecule type" value="Genomic_DNA"/>
</dbReference>
<organism evidence="2 3">
    <name type="scientific">Geothrix oryzae</name>
    <dbReference type="NCBI Taxonomy" id="2927975"/>
    <lineage>
        <taxon>Bacteria</taxon>
        <taxon>Pseudomonadati</taxon>
        <taxon>Acidobacteriota</taxon>
        <taxon>Holophagae</taxon>
        <taxon>Holophagales</taxon>
        <taxon>Holophagaceae</taxon>
        <taxon>Geothrix</taxon>
    </lineage>
</organism>